<proteinExistence type="predicted"/>
<sequence length="31" mass="3650">MVLWSRAWITLSRLNLSPFVRAYKRGTRSSP</sequence>
<dbReference type="Proteomes" id="UP001634393">
    <property type="component" value="Unassembled WGS sequence"/>
</dbReference>
<dbReference type="AlphaFoldDB" id="A0ABD3SME9"/>
<dbReference type="EMBL" id="JBJXBP010000006">
    <property type="protein sequence ID" value="KAL3825498.1"/>
    <property type="molecule type" value="Genomic_DNA"/>
</dbReference>
<accession>A0ABD3SME9</accession>
<keyword evidence="2" id="KW-1185">Reference proteome</keyword>
<protein>
    <submittedName>
        <fullName evidence="1">Uncharacterized protein</fullName>
    </submittedName>
</protein>
<evidence type="ECO:0000313" key="2">
    <source>
        <dbReference type="Proteomes" id="UP001634393"/>
    </source>
</evidence>
<organism evidence="1 2">
    <name type="scientific">Penstemon smallii</name>
    <dbReference type="NCBI Taxonomy" id="265156"/>
    <lineage>
        <taxon>Eukaryota</taxon>
        <taxon>Viridiplantae</taxon>
        <taxon>Streptophyta</taxon>
        <taxon>Embryophyta</taxon>
        <taxon>Tracheophyta</taxon>
        <taxon>Spermatophyta</taxon>
        <taxon>Magnoliopsida</taxon>
        <taxon>eudicotyledons</taxon>
        <taxon>Gunneridae</taxon>
        <taxon>Pentapetalae</taxon>
        <taxon>asterids</taxon>
        <taxon>lamiids</taxon>
        <taxon>Lamiales</taxon>
        <taxon>Plantaginaceae</taxon>
        <taxon>Cheloneae</taxon>
        <taxon>Penstemon</taxon>
    </lineage>
</organism>
<gene>
    <name evidence="1" type="ORF">ACJIZ3_021527</name>
</gene>
<evidence type="ECO:0000313" key="1">
    <source>
        <dbReference type="EMBL" id="KAL3825498.1"/>
    </source>
</evidence>
<name>A0ABD3SME9_9LAMI</name>
<reference evidence="1 2" key="1">
    <citation type="submission" date="2024-12" db="EMBL/GenBank/DDBJ databases">
        <title>The unique morphological basis and parallel evolutionary history of personate flowers in Penstemon.</title>
        <authorList>
            <person name="Depatie T.H."/>
            <person name="Wessinger C.A."/>
        </authorList>
    </citation>
    <scope>NUCLEOTIDE SEQUENCE [LARGE SCALE GENOMIC DNA]</scope>
    <source>
        <strain evidence="1">WTNN_2</strain>
        <tissue evidence="1">Leaf</tissue>
    </source>
</reference>
<comment type="caution">
    <text evidence="1">The sequence shown here is derived from an EMBL/GenBank/DDBJ whole genome shotgun (WGS) entry which is preliminary data.</text>
</comment>